<comment type="function">
    <text evidence="6">Methyltransferase required for the conversion of demethylmenaquinol (DMKH2) to menaquinol (MKH2) and the conversion of 2-polyprenyl-6-methoxy-1,4-benzoquinol (DDMQH2) to 2-polyprenyl-3-methyl-6-methoxy-1,4-benzoquinol (DMQH2).</text>
</comment>
<evidence type="ECO:0000256" key="2">
    <source>
        <dbReference type="ARBA" id="ARBA00022603"/>
    </source>
</evidence>
<evidence type="ECO:0000256" key="1">
    <source>
        <dbReference type="ARBA" id="ARBA00022428"/>
    </source>
</evidence>
<dbReference type="PROSITE" id="PS01183">
    <property type="entry name" value="UBIE_1"/>
    <property type="match status" value="1"/>
</dbReference>
<keyword evidence="3 6" id="KW-0808">Transferase</keyword>
<dbReference type="InterPro" id="IPR004033">
    <property type="entry name" value="UbiE/COQ5_MeTrFase"/>
</dbReference>
<dbReference type="NCBIfam" id="TIGR01934">
    <property type="entry name" value="MenG_MenH_UbiE"/>
    <property type="match status" value="1"/>
</dbReference>
<dbReference type="InterPro" id="IPR029063">
    <property type="entry name" value="SAM-dependent_MTases_sf"/>
</dbReference>
<feature type="binding site" evidence="6">
    <location>
        <position position="84"/>
    </location>
    <ligand>
        <name>S-adenosyl-L-methionine</name>
        <dbReference type="ChEBI" id="CHEBI:59789"/>
    </ligand>
</feature>
<proteinExistence type="inferred from homology"/>
<keyword evidence="2 6" id="KW-0489">Methyltransferase</keyword>
<comment type="caution">
    <text evidence="6">Lacks conserved residue(s) required for the propagation of feature annotation.</text>
</comment>
<gene>
    <name evidence="6" type="primary">ubiE</name>
    <name evidence="7" type="ORF">SAMN05421693_1265</name>
</gene>
<name>A0A1H9FDJ2_9GAMM</name>
<dbReference type="AlphaFoldDB" id="A0A1H9FDJ2"/>
<dbReference type="OrthoDB" id="9808140at2"/>
<dbReference type="UniPathway" id="UPA00232"/>
<accession>A0A1H9FDJ2</accession>
<dbReference type="STRING" id="867345.SAMN05421693_1265"/>
<dbReference type="InterPro" id="IPR023576">
    <property type="entry name" value="UbiE/COQ5_MeTrFase_CS"/>
</dbReference>
<comment type="catalytic activity">
    <reaction evidence="6">
        <text>a 2-demethylmenaquinol + S-adenosyl-L-methionine = a menaquinol + S-adenosyl-L-homocysteine + H(+)</text>
        <dbReference type="Rhea" id="RHEA:42640"/>
        <dbReference type="Rhea" id="RHEA-COMP:9539"/>
        <dbReference type="Rhea" id="RHEA-COMP:9563"/>
        <dbReference type="ChEBI" id="CHEBI:15378"/>
        <dbReference type="ChEBI" id="CHEBI:18151"/>
        <dbReference type="ChEBI" id="CHEBI:55437"/>
        <dbReference type="ChEBI" id="CHEBI:57856"/>
        <dbReference type="ChEBI" id="CHEBI:59789"/>
        <dbReference type="EC" id="2.1.1.163"/>
    </reaction>
</comment>
<comment type="pathway">
    <text evidence="6">Cofactor biosynthesis; ubiquinone biosynthesis.</text>
</comment>
<dbReference type="PANTHER" id="PTHR43591">
    <property type="entry name" value="METHYLTRANSFERASE"/>
    <property type="match status" value="1"/>
</dbReference>
<dbReference type="GO" id="GO:0009060">
    <property type="term" value="P:aerobic respiration"/>
    <property type="evidence" value="ECO:0007669"/>
    <property type="project" value="UniProtKB-UniRule"/>
</dbReference>
<dbReference type="Gene3D" id="3.40.50.150">
    <property type="entry name" value="Vaccinia Virus protein VP39"/>
    <property type="match status" value="1"/>
</dbReference>
<evidence type="ECO:0000256" key="5">
    <source>
        <dbReference type="ARBA" id="ARBA00022691"/>
    </source>
</evidence>
<dbReference type="HAMAP" id="MF_01813">
    <property type="entry name" value="MenG_UbiE_methyltr"/>
    <property type="match status" value="1"/>
</dbReference>
<dbReference type="GO" id="GO:0009234">
    <property type="term" value="P:menaquinone biosynthetic process"/>
    <property type="evidence" value="ECO:0007669"/>
    <property type="project" value="UniProtKB-UniRule"/>
</dbReference>
<dbReference type="PANTHER" id="PTHR43591:SF24">
    <property type="entry name" value="2-METHOXY-6-POLYPRENYL-1,4-BENZOQUINOL METHYLASE, MITOCHONDRIAL"/>
    <property type="match status" value="1"/>
</dbReference>
<feature type="binding site" evidence="6">
    <location>
        <position position="59"/>
    </location>
    <ligand>
        <name>S-adenosyl-L-methionine</name>
        <dbReference type="ChEBI" id="CHEBI:59789"/>
    </ligand>
</feature>
<reference evidence="7 8" key="1">
    <citation type="submission" date="2016-10" db="EMBL/GenBank/DDBJ databases">
        <authorList>
            <person name="de Groot N.N."/>
        </authorList>
    </citation>
    <scope>NUCLEOTIDE SEQUENCE [LARGE SCALE GENOMIC DNA]</scope>
    <source>
        <strain evidence="7 8">B7-7</strain>
    </source>
</reference>
<evidence type="ECO:0000313" key="7">
    <source>
        <dbReference type="EMBL" id="SEQ35984.1"/>
    </source>
</evidence>
<dbReference type="NCBIfam" id="NF001244">
    <property type="entry name" value="PRK00216.1-5"/>
    <property type="match status" value="1"/>
</dbReference>
<dbReference type="Proteomes" id="UP000199496">
    <property type="component" value="Unassembled WGS sequence"/>
</dbReference>
<comment type="catalytic activity">
    <reaction evidence="6">
        <text>a 2-methoxy-6-(all-trans-polyprenyl)benzene-1,4-diol + S-adenosyl-L-methionine = a 5-methoxy-2-methyl-3-(all-trans-polyprenyl)benzene-1,4-diol + S-adenosyl-L-homocysteine + H(+)</text>
        <dbReference type="Rhea" id="RHEA:28286"/>
        <dbReference type="Rhea" id="RHEA-COMP:10858"/>
        <dbReference type="Rhea" id="RHEA-COMP:10859"/>
        <dbReference type="ChEBI" id="CHEBI:15378"/>
        <dbReference type="ChEBI" id="CHEBI:57856"/>
        <dbReference type="ChEBI" id="CHEBI:59789"/>
        <dbReference type="ChEBI" id="CHEBI:84166"/>
        <dbReference type="ChEBI" id="CHEBI:84167"/>
        <dbReference type="EC" id="2.1.1.201"/>
    </reaction>
</comment>
<keyword evidence="5 6" id="KW-0949">S-adenosyl-L-methionine</keyword>
<feature type="binding site" evidence="6">
    <location>
        <position position="123"/>
    </location>
    <ligand>
        <name>S-adenosyl-L-methionine</name>
        <dbReference type="ChEBI" id="CHEBI:59789"/>
    </ligand>
</feature>
<dbReference type="SUPFAM" id="SSF53335">
    <property type="entry name" value="S-adenosyl-L-methionine-dependent methyltransferases"/>
    <property type="match status" value="1"/>
</dbReference>
<comment type="similarity">
    <text evidence="6">Belongs to the class I-like SAM-binding methyltransferase superfamily. MenG/UbiE family.</text>
</comment>
<dbReference type="EC" id="2.1.1.201" evidence="6"/>
<dbReference type="Pfam" id="PF01209">
    <property type="entry name" value="Ubie_methyltran"/>
    <property type="match status" value="1"/>
</dbReference>
<dbReference type="EC" id="2.1.1.163" evidence="6"/>
<keyword evidence="8" id="KW-1185">Reference proteome</keyword>
<dbReference type="GO" id="GO:0008425">
    <property type="term" value="F:2-methoxy-6-polyprenyl-1,4-benzoquinol methyltransferase activity"/>
    <property type="evidence" value="ECO:0007669"/>
    <property type="project" value="UniProtKB-UniRule"/>
</dbReference>
<keyword evidence="4 6" id="KW-0831">Ubiquinone biosynthesis</keyword>
<evidence type="ECO:0000256" key="6">
    <source>
        <dbReference type="HAMAP-Rule" id="MF_01813"/>
    </source>
</evidence>
<dbReference type="UniPathway" id="UPA00079">
    <property type="reaction ID" value="UER00169"/>
</dbReference>
<evidence type="ECO:0000313" key="8">
    <source>
        <dbReference type="Proteomes" id="UP000199496"/>
    </source>
</evidence>
<dbReference type="CDD" id="cd02440">
    <property type="entry name" value="AdoMet_MTases"/>
    <property type="match status" value="1"/>
</dbReference>
<dbReference type="EMBL" id="FOFO01000026">
    <property type="protein sequence ID" value="SEQ35984.1"/>
    <property type="molecule type" value="Genomic_DNA"/>
</dbReference>
<dbReference type="GO" id="GO:0032259">
    <property type="term" value="P:methylation"/>
    <property type="evidence" value="ECO:0007669"/>
    <property type="project" value="UniProtKB-KW"/>
</dbReference>
<comment type="pathway">
    <text evidence="6">Quinol/quinone metabolism; menaquinone biosynthesis; menaquinol from 1,4-dihydroxy-2-naphthoate: step 2/2.</text>
</comment>
<dbReference type="RefSeq" id="WP_090208602.1">
    <property type="nucleotide sequence ID" value="NZ_FOFO01000026.1"/>
</dbReference>
<keyword evidence="1 6" id="KW-0474">Menaquinone biosynthesis</keyword>
<organism evidence="7 8">
    <name type="scientific">Ectothiorhodospira magna</name>
    <dbReference type="NCBI Taxonomy" id="867345"/>
    <lineage>
        <taxon>Bacteria</taxon>
        <taxon>Pseudomonadati</taxon>
        <taxon>Pseudomonadota</taxon>
        <taxon>Gammaproteobacteria</taxon>
        <taxon>Chromatiales</taxon>
        <taxon>Ectothiorhodospiraceae</taxon>
        <taxon>Ectothiorhodospira</taxon>
    </lineage>
</organism>
<evidence type="ECO:0000256" key="3">
    <source>
        <dbReference type="ARBA" id="ARBA00022679"/>
    </source>
</evidence>
<dbReference type="GO" id="GO:0043770">
    <property type="term" value="F:demethylmenaquinone methyltransferase activity"/>
    <property type="evidence" value="ECO:0007669"/>
    <property type="project" value="UniProtKB-UniRule"/>
</dbReference>
<dbReference type="PROSITE" id="PS51608">
    <property type="entry name" value="SAM_MT_UBIE"/>
    <property type="match status" value="1"/>
</dbReference>
<sequence>MDKQQRIIQMFNDISPTYDRLNRILSFGVDRRWRRNGCQAAMKIHGGPVRHLVDVATGTGDLILFWRQAAASQGITIERITGVDPARGMLELAQEKVNDVTFLEAPATALPLADGQADLVSISYGIRNVVDVDGALKEFYRILAPGGLAVILEFMSREKLTLMDRMNRLYMHQVLPRVGALISRDKAAYTYLPESIQDFMSREQLCDKLSQAGFEPVMVRDEFLGISTCFIVRKPASAATP</sequence>
<evidence type="ECO:0000256" key="4">
    <source>
        <dbReference type="ARBA" id="ARBA00022688"/>
    </source>
</evidence>
<protein>
    <recommendedName>
        <fullName evidence="6">Ubiquinone/menaquinone biosynthesis C-methyltransferase UbiE</fullName>
        <ecNumber evidence="6">2.1.1.163</ecNumber>
        <ecNumber evidence="6">2.1.1.201</ecNumber>
    </recommendedName>
    <alternativeName>
        <fullName evidence="6">2-methoxy-6-polyprenyl-1,4-benzoquinol methylase</fullName>
    </alternativeName>
    <alternativeName>
        <fullName evidence="6">Demethylmenaquinone methyltransferase</fullName>
    </alternativeName>
</protein>